<keyword evidence="1" id="KW-1133">Transmembrane helix</keyword>
<dbReference type="Proteomes" id="UP000030764">
    <property type="component" value="Unassembled WGS sequence"/>
</dbReference>
<sequence>MPGVPAGYGPRGIQGPSCFDQIKVGFVMGASVGATVGVIFGGFSALSSARKSYFPLLTRFGYCVLSVKRILLSRVRCAKGEVTNNVTSVELTRKAMVTGDEIFKYSQAQCESFPPLLTLRANREHGIQCREKFEAFAPTLRRDIVQFDQAHR</sequence>
<gene>
    <name evidence="2" type="ORF">M513_03909</name>
</gene>
<keyword evidence="1" id="KW-0812">Transmembrane</keyword>
<evidence type="ECO:0000313" key="2">
    <source>
        <dbReference type="EMBL" id="KFD55268.1"/>
    </source>
</evidence>
<feature type="transmembrane region" description="Helical" evidence="1">
    <location>
        <begin position="24"/>
        <end position="46"/>
    </location>
</feature>
<name>A0A085MDH2_9BILA</name>
<evidence type="ECO:0000256" key="1">
    <source>
        <dbReference type="SAM" id="Phobius"/>
    </source>
</evidence>
<organism evidence="2 3">
    <name type="scientific">Trichuris suis</name>
    <name type="common">pig whipworm</name>
    <dbReference type="NCBI Taxonomy" id="68888"/>
    <lineage>
        <taxon>Eukaryota</taxon>
        <taxon>Metazoa</taxon>
        <taxon>Ecdysozoa</taxon>
        <taxon>Nematoda</taxon>
        <taxon>Enoplea</taxon>
        <taxon>Dorylaimia</taxon>
        <taxon>Trichinellida</taxon>
        <taxon>Trichuridae</taxon>
        <taxon>Trichuris</taxon>
    </lineage>
</organism>
<keyword evidence="3" id="KW-1185">Reference proteome</keyword>
<dbReference type="Pfam" id="PF10247">
    <property type="entry name" value="Romo1"/>
    <property type="match status" value="1"/>
</dbReference>
<reference evidence="2 3" key="1">
    <citation type="journal article" date="2014" name="Nat. Genet.">
        <title>Genome and transcriptome of the porcine whipworm Trichuris suis.</title>
        <authorList>
            <person name="Jex A.R."/>
            <person name="Nejsum P."/>
            <person name="Schwarz E.M."/>
            <person name="Hu L."/>
            <person name="Young N.D."/>
            <person name="Hall R.S."/>
            <person name="Korhonen P.K."/>
            <person name="Liao S."/>
            <person name="Thamsborg S."/>
            <person name="Xia J."/>
            <person name="Xu P."/>
            <person name="Wang S."/>
            <person name="Scheerlinck J.P."/>
            <person name="Hofmann A."/>
            <person name="Sternberg P.W."/>
            <person name="Wang J."/>
            <person name="Gasser R.B."/>
        </authorList>
    </citation>
    <scope>NUCLEOTIDE SEQUENCE [LARGE SCALE GENOMIC DNA]</scope>
    <source>
        <strain evidence="2">DCEP-RM93M</strain>
    </source>
</reference>
<proteinExistence type="predicted"/>
<dbReference type="AlphaFoldDB" id="A0A085MDH2"/>
<keyword evidence="1" id="KW-0472">Membrane</keyword>
<protein>
    <submittedName>
        <fullName evidence="2">Uncharacterized protein</fullName>
    </submittedName>
</protein>
<dbReference type="InterPro" id="IPR018450">
    <property type="entry name" value="Romo1/Mgr2"/>
</dbReference>
<evidence type="ECO:0000313" key="3">
    <source>
        <dbReference type="Proteomes" id="UP000030764"/>
    </source>
</evidence>
<dbReference type="EMBL" id="KL363201">
    <property type="protein sequence ID" value="KFD55268.1"/>
    <property type="molecule type" value="Genomic_DNA"/>
</dbReference>
<dbReference type="SMART" id="SM01378">
    <property type="entry name" value="Romo1"/>
    <property type="match status" value="1"/>
</dbReference>
<accession>A0A085MDH2</accession>